<dbReference type="Proteomes" id="UP000744769">
    <property type="component" value="Unassembled WGS sequence"/>
</dbReference>
<gene>
    <name evidence="2" type="ORF">G9U51_07945</name>
</gene>
<feature type="domain" description="Septum formation-related" evidence="1">
    <location>
        <begin position="4"/>
        <end position="200"/>
    </location>
</feature>
<evidence type="ECO:0000313" key="2">
    <source>
        <dbReference type="EMBL" id="NHN55706.1"/>
    </source>
</evidence>
<protein>
    <recommendedName>
        <fullName evidence="1">Septum formation-related domain-containing protein</fullName>
    </recommendedName>
</protein>
<dbReference type="AlphaFoldDB" id="A0A967B6Q1"/>
<organism evidence="2 3">
    <name type="scientific">Metallococcus carri</name>
    <dbReference type="NCBI Taxonomy" id="1656884"/>
    <lineage>
        <taxon>Bacteria</taxon>
        <taxon>Bacillati</taxon>
        <taxon>Actinomycetota</taxon>
        <taxon>Actinomycetes</taxon>
        <taxon>Micrococcales</taxon>
        <taxon>Dermacoccaceae</taxon>
        <taxon>Metallococcus</taxon>
    </lineage>
</organism>
<keyword evidence="3" id="KW-1185">Reference proteome</keyword>
<dbReference type="RefSeq" id="WP_166195746.1">
    <property type="nucleotide sequence ID" value="NZ_JAAOIV010000005.1"/>
</dbReference>
<reference evidence="2" key="1">
    <citation type="submission" date="2020-03" db="EMBL/GenBank/DDBJ databases">
        <title>Draft sequencing of Calidifontibacter sp. DB0510.</title>
        <authorList>
            <person name="Kim D.-U."/>
        </authorList>
    </citation>
    <scope>NUCLEOTIDE SEQUENCE</scope>
    <source>
        <strain evidence="2">DB0510</strain>
    </source>
</reference>
<evidence type="ECO:0000259" key="1">
    <source>
        <dbReference type="Pfam" id="PF13845"/>
    </source>
</evidence>
<dbReference type="Pfam" id="PF13845">
    <property type="entry name" value="Septum_form"/>
    <property type="match status" value="1"/>
</dbReference>
<sequence>MSTKDYSVTPCTSGHKLEVSAIVDGTAYAKDLIKRKAWANFTCQQQAYGYLGGSVNATRFIADSVPTSASPDPNKLICLIALTKEDDSGYEIVTTANKGALKPAGAFNKYKLCIKGRASDDNPVIIGCDEPHASEAVGAKLTAPFGAPFPGPSIAQQAQAFCRPQVKKYLGNVERSDLVVAENHAGEPNWTKQGNQLYVCFVQTADGKPIKGSLAGIGKKPLQR</sequence>
<comment type="caution">
    <text evidence="2">The sequence shown here is derived from an EMBL/GenBank/DDBJ whole genome shotgun (WGS) entry which is preliminary data.</text>
</comment>
<name>A0A967B6Q1_9MICO</name>
<proteinExistence type="predicted"/>
<accession>A0A967B6Q1</accession>
<dbReference type="EMBL" id="JAAOIV010000005">
    <property type="protein sequence ID" value="NHN55706.1"/>
    <property type="molecule type" value="Genomic_DNA"/>
</dbReference>
<dbReference type="InterPro" id="IPR026004">
    <property type="entry name" value="Septum_form"/>
</dbReference>
<evidence type="ECO:0000313" key="3">
    <source>
        <dbReference type="Proteomes" id="UP000744769"/>
    </source>
</evidence>